<accession>A0A1R4HBP6</accession>
<dbReference type="Proteomes" id="UP000195442">
    <property type="component" value="Unassembled WGS sequence"/>
</dbReference>
<organism evidence="1 2">
    <name type="scientific">Crenothrix polyspora</name>
    <dbReference type="NCBI Taxonomy" id="360316"/>
    <lineage>
        <taxon>Bacteria</taxon>
        <taxon>Pseudomonadati</taxon>
        <taxon>Pseudomonadota</taxon>
        <taxon>Gammaproteobacteria</taxon>
        <taxon>Methylococcales</taxon>
        <taxon>Crenotrichaceae</taxon>
        <taxon>Crenothrix</taxon>
    </lineage>
</organism>
<sequence length="74" mass="8384">MQVLVHLPDHLADRFKSTVPKRLRSAFIADLINKAIPEQEDALYQLALDVENDSCISELESDWEVTIGDGFEAR</sequence>
<evidence type="ECO:0000313" key="2">
    <source>
        <dbReference type="Proteomes" id="UP000195442"/>
    </source>
</evidence>
<protein>
    <submittedName>
        <fullName evidence="1">Uncharacterized protein</fullName>
    </submittedName>
</protein>
<gene>
    <name evidence="1" type="ORF">CRENPOLYSF2_3500005</name>
</gene>
<proteinExistence type="predicted"/>
<reference evidence="2" key="1">
    <citation type="submission" date="2017-02" db="EMBL/GenBank/DDBJ databases">
        <authorList>
            <person name="Daims H."/>
        </authorList>
    </citation>
    <scope>NUCLEOTIDE SEQUENCE [LARGE SCALE GENOMIC DNA]</scope>
</reference>
<dbReference type="AlphaFoldDB" id="A0A1R4HBP6"/>
<dbReference type="EMBL" id="FUKJ01000280">
    <property type="protein sequence ID" value="SJM93682.1"/>
    <property type="molecule type" value="Genomic_DNA"/>
</dbReference>
<dbReference type="OrthoDB" id="5772421at2"/>
<name>A0A1R4HBP6_9GAMM</name>
<dbReference type="RefSeq" id="WP_087147476.1">
    <property type="nucleotide sequence ID" value="NZ_FUKJ01000280.1"/>
</dbReference>
<evidence type="ECO:0000313" key="1">
    <source>
        <dbReference type="EMBL" id="SJM93682.1"/>
    </source>
</evidence>
<keyword evidence="2" id="KW-1185">Reference proteome</keyword>